<evidence type="ECO:0000313" key="2">
    <source>
        <dbReference type="Proteomes" id="UP000054561"/>
    </source>
</evidence>
<dbReference type="VEuPathDB" id="PlasmoDB:AK88_03212"/>
<gene>
    <name evidence="1" type="ORF">AK88_03212</name>
</gene>
<proteinExistence type="predicted"/>
<keyword evidence="2" id="KW-1185">Reference proteome</keyword>
<dbReference type="GeneID" id="24268526"/>
<evidence type="ECO:0000313" key="1">
    <source>
        <dbReference type="EMBL" id="KJP87165.1"/>
    </source>
</evidence>
<dbReference type="AlphaFoldDB" id="A0A0D9QJD7"/>
<accession>A0A0D9QJD7</accession>
<dbReference type="RefSeq" id="XP_012336256.1">
    <property type="nucleotide sequence ID" value="XM_012480833.1"/>
</dbReference>
<dbReference type="OrthoDB" id="371790at2759"/>
<evidence type="ECO:0008006" key="3">
    <source>
        <dbReference type="Google" id="ProtNLM"/>
    </source>
</evidence>
<dbReference type="Proteomes" id="UP000054561">
    <property type="component" value="Unassembled WGS sequence"/>
</dbReference>
<dbReference type="EMBL" id="KQ001679">
    <property type="protein sequence ID" value="KJP87165.1"/>
    <property type="molecule type" value="Genomic_DNA"/>
</dbReference>
<protein>
    <recommendedName>
        <fullName evidence="3">RAP domain-containing protein</fullName>
    </recommendedName>
</protein>
<name>A0A0D9QJD7_PLAFR</name>
<sequence length="477" mass="56075">MKSLSIPLIRNLIPSVTLNKINGTHLLKHLENVCEHIALVGRYTKGKSTRKRHISRHFRKVQMNKGEEKGSYTNRTIGRSKLFDQVDEQFNKAVVLLPEFGPSGIIRLLYALQKIKYEKKKRKKNNILKRIEYYLLQGSVNDTVYNFWSHLKINDTILLFRMFIKNNHFEPALLSKLMGQVMQNGHFCISSDVVLFLRSYHMYKCRIKRIRKWKRKEVSLSDDCHRKLLHIIVRNKFDLTHKEMCTFLSLFSLYGRILPFHERWEIYTKAIEYVERTQLAYSPRDIKNFILSLFRINAFLFDGACVPRNDGSPMRIPEAGTNFHVQTLSVMNPTLRKLFHLYNNHNTDVRVEDELRILETAIRSHYYHYDSLERILFHIKNNFAQLGLSDGVKFVRFVRKLRHAHSADGVLLHADACASNMETKFVLHMLDHILTNCTEVLKARYKYPPRKIRGVLSLDRLLGVAAEPHHKLTDLHP</sequence>
<organism evidence="1 2">
    <name type="scientific">Plasmodium fragile</name>
    <dbReference type="NCBI Taxonomy" id="5857"/>
    <lineage>
        <taxon>Eukaryota</taxon>
        <taxon>Sar</taxon>
        <taxon>Alveolata</taxon>
        <taxon>Apicomplexa</taxon>
        <taxon>Aconoidasida</taxon>
        <taxon>Haemosporida</taxon>
        <taxon>Plasmodiidae</taxon>
        <taxon>Plasmodium</taxon>
        <taxon>Plasmodium (Plasmodium)</taxon>
    </lineage>
</organism>
<reference evidence="1 2" key="1">
    <citation type="submission" date="2014-03" db="EMBL/GenBank/DDBJ databases">
        <title>The Genome Sequence of Plasmodium fragile nilgiri.</title>
        <authorList>
            <consortium name="The Broad Institute Genomics Platform"/>
            <consortium name="The Broad Institute Genome Sequencing Center for Infectious Disease"/>
            <person name="Neafsey D."/>
            <person name="Duraisingh M."/>
            <person name="Young S.K."/>
            <person name="Zeng Q."/>
            <person name="Gargeya S."/>
            <person name="Abouelleil A."/>
            <person name="Alvarado L."/>
            <person name="Chapman S.B."/>
            <person name="Gainer-Dewar J."/>
            <person name="Goldberg J."/>
            <person name="Griggs A."/>
            <person name="Gujja S."/>
            <person name="Hansen M."/>
            <person name="Howarth C."/>
            <person name="Imamovic A."/>
            <person name="Larimer J."/>
            <person name="Pearson M."/>
            <person name="Poon T.W."/>
            <person name="Priest M."/>
            <person name="Roberts A."/>
            <person name="Saif S."/>
            <person name="Shea T."/>
            <person name="Sykes S."/>
            <person name="Wortman J."/>
            <person name="Nusbaum C."/>
            <person name="Birren B."/>
        </authorList>
    </citation>
    <scope>NUCLEOTIDE SEQUENCE [LARGE SCALE GENOMIC DNA]</scope>
    <source>
        <strain evidence="2">nilgiri</strain>
    </source>
</reference>
<dbReference type="OMA" id="THKEMCT"/>